<dbReference type="EMBL" id="CP034172">
    <property type="protein sequence ID" value="AZI21516.1"/>
    <property type="molecule type" value="Genomic_DNA"/>
</dbReference>
<proteinExistence type="predicted"/>
<accession>A0A3G8X0C2</accession>
<dbReference type="AlphaFoldDB" id="A0A3G8X0C2"/>
<organism evidence="1 2">
    <name type="scientific">Chryseobacterium taklimakanense</name>
    <dbReference type="NCBI Taxonomy" id="536441"/>
    <lineage>
        <taxon>Bacteria</taxon>
        <taxon>Pseudomonadati</taxon>
        <taxon>Bacteroidota</taxon>
        <taxon>Flavobacteriia</taxon>
        <taxon>Flavobacteriales</taxon>
        <taxon>Weeksellaceae</taxon>
        <taxon>Chryseobacterium group</taxon>
        <taxon>Chryseobacterium</taxon>
    </lineage>
</organism>
<geneLocation type="plasmid" evidence="1">
    <name>unnamed</name>
</geneLocation>
<evidence type="ECO:0000313" key="2">
    <source>
        <dbReference type="Proteomes" id="UP000282297"/>
    </source>
</evidence>
<protein>
    <submittedName>
        <fullName evidence="1">Uncharacterized protein</fullName>
    </submittedName>
</protein>
<dbReference type="RefSeq" id="WP_124785690.1">
    <property type="nucleotide sequence ID" value="NZ_CP034172.1"/>
</dbReference>
<sequence>MNENNANRNNTINEFLKGYIVEHSSKDRKTESISIFDNIEKLGFQKSFLDRIDGERIYEGQNLICKEEKHKNSPLISDSEEEKEKEIQRIILTGVKYILKAYNVVLYTTFYFTENIYESGDKHIDIGNILFLYNTETDTFEDYSDYDLILP</sequence>
<reference evidence="2" key="1">
    <citation type="submission" date="2018-11" db="EMBL/GenBank/DDBJ databases">
        <title>Proposal to divide the Flavobacteriaceae and reorganize its genera based on Amino Acid Identity values calculated from whole genome sequences.</title>
        <authorList>
            <person name="Nicholson A.C."/>
            <person name="Gulvik C.A."/>
            <person name="Whitney A.M."/>
            <person name="Humrighouse B.W."/>
            <person name="Bell M."/>
            <person name="Holmes B."/>
            <person name="Steigerwalt A.B."/>
            <person name="Villarma A."/>
            <person name="Sheth M."/>
            <person name="Batra D."/>
            <person name="Pryor J."/>
            <person name="Bernardet J.-F."/>
            <person name="Hugo C."/>
            <person name="Kampfer P."/>
            <person name="Newman J.D."/>
            <person name="McQuiston J.R."/>
        </authorList>
    </citation>
    <scope>NUCLEOTIDE SEQUENCE [LARGE SCALE GENOMIC DNA]</scope>
    <source>
        <strain evidence="2">H4753</strain>
        <plasmid evidence="2">unnamed</plasmid>
    </source>
</reference>
<name>A0A3G8X0C2_9FLAO</name>
<dbReference type="Proteomes" id="UP000282297">
    <property type="component" value="Plasmid unnamed"/>
</dbReference>
<gene>
    <name evidence="1" type="ORF">EIH08_12455</name>
</gene>
<keyword evidence="1" id="KW-0614">Plasmid</keyword>
<evidence type="ECO:0000313" key="1">
    <source>
        <dbReference type="EMBL" id="AZI21516.1"/>
    </source>
</evidence>